<proteinExistence type="predicted"/>
<dbReference type="EMBL" id="BK014969">
    <property type="protein sequence ID" value="DAD84914.1"/>
    <property type="molecule type" value="Genomic_DNA"/>
</dbReference>
<reference evidence="1" key="1">
    <citation type="journal article" date="2021" name="Proc. Natl. Acad. Sci. U.S.A.">
        <title>A Catalog of Tens of Thousands of Viruses from Human Metagenomes Reveals Hidden Associations with Chronic Diseases.</title>
        <authorList>
            <person name="Tisza M.J."/>
            <person name="Buck C.B."/>
        </authorList>
    </citation>
    <scope>NUCLEOTIDE SEQUENCE</scope>
    <source>
        <strain evidence="1">Ctouo22</strain>
    </source>
</reference>
<protein>
    <submittedName>
        <fullName evidence="1">Uncharacterized protein</fullName>
    </submittedName>
</protein>
<sequence length="30" mass="3414">MCYNLKNRLLRPTGTGLINKIISEKILPTL</sequence>
<name>A0A8S5MRX4_9CAUD</name>
<organism evidence="1">
    <name type="scientific">Siphoviridae sp. ctouo22</name>
    <dbReference type="NCBI Taxonomy" id="2826463"/>
    <lineage>
        <taxon>Viruses</taxon>
        <taxon>Duplodnaviria</taxon>
        <taxon>Heunggongvirae</taxon>
        <taxon>Uroviricota</taxon>
        <taxon>Caudoviricetes</taxon>
    </lineage>
</organism>
<evidence type="ECO:0000313" key="1">
    <source>
        <dbReference type="EMBL" id="DAD84914.1"/>
    </source>
</evidence>
<accession>A0A8S5MRX4</accession>